<evidence type="ECO:0008006" key="11">
    <source>
        <dbReference type="Google" id="ProtNLM"/>
    </source>
</evidence>
<feature type="region of interest" description="Disordered" evidence="7">
    <location>
        <begin position="473"/>
        <end position="496"/>
    </location>
</feature>
<evidence type="ECO:0000256" key="4">
    <source>
        <dbReference type="ARBA" id="ARBA00022968"/>
    </source>
</evidence>
<dbReference type="Gene3D" id="3.90.550.50">
    <property type="match status" value="1"/>
</dbReference>
<evidence type="ECO:0000256" key="7">
    <source>
        <dbReference type="SAM" id="MobiDB-lite"/>
    </source>
</evidence>
<evidence type="ECO:0000313" key="10">
    <source>
        <dbReference type="Proteomes" id="UP001360953"/>
    </source>
</evidence>
<evidence type="ECO:0000256" key="2">
    <source>
        <dbReference type="ARBA" id="ARBA00006462"/>
    </source>
</evidence>
<dbReference type="PANTHER" id="PTHR23033">
    <property type="entry name" value="BETA1,3-GALACTOSYLTRANSFERASE"/>
    <property type="match status" value="1"/>
</dbReference>
<dbReference type="Proteomes" id="UP001360953">
    <property type="component" value="Unassembled WGS sequence"/>
</dbReference>
<comment type="similarity">
    <text evidence="2">Belongs to the glycosyltransferase 31 family. Beta3-Gal-T subfamily.</text>
</comment>
<proteinExistence type="inferred from homology"/>
<evidence type="ECO:0000256" key="3">
    <source>
        <dbReference type="ARBA" id="ARBA00022692"/>
    </source>
</evidence>
<gene>
    <name evidence="9" type="ORF">J3D65DRAFT_127706</name>
</gene>
<keyword evidence="4" id="KW-0735">Signal-anchor</keyword>
<evidence type="ECO:0000256" key="8">
    <source>
        <dbReference type="SAM" id="Phobius"/>
    </source>
</evidence>
<protein>
    <recommendedName>
        <fullName evidence="11">Glycosyltransferase family 31 protein</fullName>
    </recommendedName>
</protein>
<reference evidence="9 10" key="1">
    <citation type="submission" date="2024-04" db="EMBL/GenBank/DDBJ databases">
        <title>Phyllosticta paracitricarpa is synonymous to the EU quarantine fungus P. citricarpa based on phylogenomic analyses.</title>
        <authorList>
            <consortium name="Lawrence Berkeley National Laboratory"/>
            <person name="Van ingen-buijs V.A."/>
            <person name="Van westerhoven A.C."/>
            <person name="Haridas S."/>
            <person name="Skiadas P."/>
            <person name="Martin F."/>
            <person name="Groenewald J.Z."/>
            <person name="Crous P.W."/>
            <person name="Seidl M.F."/>
        </authorList>
    </citation>
    <scope>NUCLEOTIDE SEQUENCE [LARGE SCALE GENOMIC DNA]</scope>
    <source>
        <strain evidence="9 10">CPC 17464</strain>
    </source>
</reference>
<evidence type="ECO:0000256" key="1">
    <source>
        <dbReference type="ARBA" id="ARBA00004606"/>
    </source>
</evidence>
<feature type="transmembrane region" description="Helical" evidence="8">
    <location>
        <begin position="12"/>
        <end position="30"/>
    </location>
</feature>
<keyword evidence="6 8" id="KW-0472">Membrane</keyword>
<sequence length="496" mass="55731">MVLSASRPRISVYLVTAATLLVLIVTWQHLGLLRQNAFGSEQFVPETVRLDQDFGQPPHIDVPSGSQVPPPSPEGDLPCKGLEGADDIFVVLKTGATEAHEKVPIHLETTFRCIPNYAIFSDLAEEIDGQKIQDALDEYPDEIKNTNVDFSFYRQLHEFRREGKDFADLGEGASYRAWNLDKWKFVPMMEKALRQAPTQKWFFFMEADSYVVWSNLLRWVRIFDPNKPFYIGGQNWMMDRLFGHSGSGVLINRAAMEAAMKKRNENVDLWNKLTSGDLAGDLVVASLMEMVGVELTPAFPSLQAETPYSLDYTSSHWCYGVVTYHHMPADWTKAMWDFEQSWLQQGDNPPILRHRDVFANVVAPQISTEKENWDNLSMDFEETPRTYDVQGCREACASRPECIQYLSSPGRCQTGAVIRLGGPGSERDPINMGVDSVSGWVVQRVNGFIRQVETEGEGCKGLAWIGEKGRAVDEEGRESNMADTVPGVGADGTETR</sequence>
<keyword evidence="10" id="KW-1185">Reference proteome</keyword>
<evidence type="ECO:0000256" key="5">
    <source>
        <dbReference type="ARBA" id="ARBA00022989"/>
    </source>
</evidence>
<dbReference type="PANTHER" id="PTHR23033:SF47">
    <property type="entry name" value="APPLE DOMAIN-CONTAINING PROTEIN-RELATED"/>
    <property type="match status" value="1"/>
</dbReference>
<comment type="subcellular location">
    <subcellularLocation>
        <location evidence="1">Membrane</location>
        <topology evidence="1">Single-pass type II membrane protein</topology>
    </subcellularLocation>
</comment>
<evidence type="ECO:0000256" key="6">
    <source>
        <dbReference type="ARBA" id="ARBA00023136"/>
    </source>
</evidence>
<name>A0ABR1L938_9PEZI</name>
<keyword evidence="3 8" id="KW-0812">Transmembrane</keyword>
<evidence type="ECO:0000313" key="9">
    <source>
        <dbReference type="EMBL" id="KAK7531759.1"/>
    </source>
</evidence>
<dbReference type="RefSeq" id="XP_066651583.1">
    <property type="nucleotide sequence ID" value="XM_066793864.1"/>
</dbReference>
<feature type="region of interest" description="Disordered" evidence="7">
    <location>
        <begin position="54"/>
        <end position="76"/>
    </location>
</feature>
<keyword evidence="5 8" id="KW-1133">Transmembrane helix</keyword>
<comment type="caution">
    <text evidence="9">The sequence shown here is derived from an EMBL/GenBank/DDBJ whole genome shotgun (WGS) entry which is preliminary data.</text>
</comment>
<accession>A0ABR1L938</accession>
<dbReference type="InterPro" id="IPR026050">
    <property type="entry name" value="C1GALT1/C1GALT1_chp1"/>
</dbReference>
<dbReference type="EMBL" id="JBBPEH010000012">
    <property type="protein sequence ID" value="KAK7531759.1"/>
    <property type="molecule type" value="Genomic_DNA"/>
</dbReference>
<organism evidence="9 10">
    <name type="scientific">Phyllosticta citribraziliensis</name>
    <dbReference type="NCBI Taxonomy" id="989973"/>
    <lineage>
        <taxon>Eukaryota</taxon>
        <taxon>Fungi</taxon>
        <taxon>Dikarya</taxon>
        <taxon>Ascomycota</taxon>
        <taxon>Pezizomycotina</taxon>
        <taxon>Dothideomycetes</taxon>
        <taxon>Dothideomycetes incertae sedis</taxon>
        <taxon>Botryosphaeriales</taxon>
        <taxon>Phyllostictaceae</taxon>
        <taxon>Phyllosticta</taxon>
    </lineage>
</organism>
<dbReference type="GeneID" id="92026770"/>